<sequence>MTRALTSAVAEATKLPPDEQDILAAILLEEIASEQRWSRLFANSEHVLEALATEALADFKAGKTQPLDDLP</sequence>
<organism evidence="1">
    <name type="scientific">mine drainage metagenome</name>
    <dbReference type="NCBI Taxonomy" id="410659"/>
    <lineage>
        <taxon>unclassified sequences</taxon>
        <taxon>metagenomes</taxon>
        <taxon>ecological metagenomes</taxon>
    </lineage>
</organism>
<reference evidence="1" key="2">
    <citation type="journal article" date="2014" name="ISME J.">
        <title>Microbial stratification in low pH oxic and suboxic macroscopic growths along an acid mine drainage.</title>
        <authorList>
            <person name="Mendez-Garcia C."/>
            <person name="Mesa V."/>
            <person name="Sprenger R.R."/>
            <person name="Richter M."/>
            <person name="Diez M.S."/>
            <person name="Solano J."/>
            <person name="Bargiela R."/>
            <person name="Golyshina O.V."/>
            <person name="Manteca A."/>
            <person name="Ramos J.L."/>
            <person name="Gallego J.R."/>
            <person name="Llorente I."/>
            <person name="Martins Dos Santos V.A."/>
            <person name="Jensen O.N."/>
            <person name="Pelaez A.I."/>
            <person name="Sanchez J."/>
            <person name="Ferrer M."/>
        </authorList>
    </citation>
    <scope>NUCLEOTIDE SEQUENCE</scope>
</reference>
<protein>
    <submittedName>
        <fullName evidence="1">Uncharacterized protein</fullName>
    </submittedName>
</protein>
<name>T1B1Z5_9ZZZZ</name>
<reference evidence="1" key="1">
    <citation type="submission" date="2013-08" db="EMBL/GenBank/DDBJ databases">
        <authorList>
            <person name="Mendez C."/>
            <person name="Richter M."/>
            <person name="Ferrer M."/>
            <person name="Sanchez J."/>
        </authorList>
    </citation>
    <scope>NUCLEOTIDE SEQUENCE</scope>
</reference>
<dbReference type="AlphaFoldDB" id="T1B1Z5"/>
<dbReference type="EMBL" id="AUZZ01005753">
    <property type="protein sequence ID" value="EQD48375.1"/>
    <property type="molecule type" value="Genomic_DNA"/>
</dbReference>
<evidence type="ECO:0000313" key="2">
    <source>
        <dbReference type="EMBL" id="EQD52991.1"/>
    </source>
</evidence>
<dbReference type="EMBL" id="AUZX01009112">
    <property type="protein sequence ID" value="EQD52991.1"/>
    <property type="molecule type" value="Genomic_DNA"/>
</dbReference>
<accession>T1B1Z5</accession>
<gene>
    <name evidence="2" type="ORF">B1A_12532</name>
    <name evidence="1" type="ORF">B2A_07995</name>
</gene>
<proteinExistence type="predicted"/>
<comment type="caution">
    <text evidence="1">The sequence shown here is derived from an EMBL/GenBank/DDBJ whole genome shotgun (WGS) entry which is preliminary data.</text>
</comment>
<evidence type="ECO:0000313" key="1">
    <source>
        <dbReference type="EMBL" id="EQD48375.1"/>
    </source>
</evidence>